<dbReference type="EMBL" id="PFLF01000043">
    <property type="protein sequence ID" value="PIY69188.1"/>
    <property type="molecule type" value="Genomic_DNA"/>
</dbReference>
<keyword evidence="1" id="KW-1133">Transmembrane helix</keyword>
<keyword evidence="1" id="KW-0472">Membrane</keyword>
<reference evidence="3" key="1">
    <citation type="submission" date="2017-09" db="EMBL/GenBank/DDBJ databases">
        <title>Depth-based differentiation of microbial function through sediment-hosted aquifers and enrichment of novel symbionts in the deep terrestrial subsurface.</title>
        <authorList>
            <person name="Probst A.J."/>
            <person name="Ladd B."/>
            <person name="Jarett J.K."/>
            <person name="Geller-Mcgrath D.E."/>
            <person name="Sieber C.M.K."/>
            <person name="Emerson J.B."/>
            <person name="Anantharaman K."/>
            <person name="Thomas B.C."/>
            <person name="Malmstrom R."/>
            <person name="Stieglmeier M."/>
            <person name="Klingl A."/>
            <person name="Woyke T."/>
            <person name="Ryan C.M."/>
            <person name="Banfield J.F."/>
        </authorList>
    </citation>
    <scope>NUCLEOTIDE SEQUENCE [LARGE SCALE GENOMIC DNA]</scope>
</reference>
<evidence type="ECO:0000313" key="3">
    <source>
        <dbReference type="Proteomes" id="UP000230108"/>
    </source>
</evidence>
<protein>
    <submittedName>
        <fullName evidence="2">Uncharacterized protein</fullName>
    </submittedName>
</protein>
<dbReference type="Proteomes" id="UP000230108">
    <property type="component" value="Unassembled WGS sequence"/>
</dbReference>
<name>A0A2M7QEB1_9BACT</name>
<sequence>MNNNIISSSKLCISKRNLVIGVMVFIGAVVIFFTNYINSKKVNTNSRAKGVAPTSILTTVTPNPFLEPTIAFGEARDIKCLNERLVQNNTKVGLYFNDSKNVNNIQDLMPTPSIMIYVYEYDVQSGKHTALSKRHPEEIDTNTKQVLTIDKSKYVPGNRYYFSQIIKSPITSQPTSNNEQTLNQVLPTSKRELLNRCQKVD</sequence>
<keyword evidence="1" id="KW-0812">Transmembrane</keyword>
<proteinExistence type="predicted"/>
<feature type="transmembrane region" description="Helical" evidence="1">
    <location>
        <begin position="18"/>
        <end position="37"/>
    </location>
</feature>
<comment type="caution">
    <text evidence="2">The sequence shown here is derived from an EMBL/GenBank/DDBJ whole genome shotgun (WGS) entry which is preliminary data.</text>
</comment>
<organism evidence="2 3">
    <name type="scientific">Candidatus Roizmanbacteria bacterium CG_4_10_14_0_8_um_filter_39_9</name>
    <dbReference type="NCBI Taxonomy" id="1974829"/>
    <lineage>
        <taxon>Bacteria</taxon>
        <taxon>Candidatus Roizmaniibacteriota</taxon>
    </lineage>
</organism>
<dbReference type="AlphaFoldDB" id="A0A2M7QEB1"/>
<accession>A0A2M7QEB1</accession>
<gene>
    <name evidence="2" type="ORF">COY90_01845</name>
</gene>
<evidence type="ECO:0000256" key="1">
    <source>
        <dbReference type="SAM" id="Phobius"/>
    </source>
</evidence>
<evidence type="ECO:0000313" key="2">
    <source>
        <dbReference type="EMBL" id="PIY69188.1"/>
    </source>
</evidence>